<dbReference type="AlphaFoldDB" id="A0A6H1ZWI5"/>
<accession>A0A6H1ZWI5</accession>
<evidence type="ECO:0000313" key="4">
    <source>
        <dbReference type="EMBL" id="QJH95141.1"/>
    </source>
</evidence>
<sequence>MTKEEEKQLLIDLAVIGCEKVNPDNPLRVAVSVSSLVDVLIAAEKYLAEYDKIMRSPASLKRGADIATIQNEFEMYVTIARLKLGGNK</sequence>
<name>A0A6H1ZWI5_9ZZZZ</name>
<proteinExistence type="predicted"/>
<reference evidence="1" key="1">
    <citation type="submission" date="2020-03" db="EMBL/GenBank/DDBJ databases">
        <title>The deep terrestrial virosphere.</title>
        <authorList>
            <person name="Holmfeldt K."/>
            <person name="Nilsson E."/>
            <person name="Simone D."/>
            <person name="Lopez-Fernandez M."/>
            <person name="Wu X."/>
            <person name="de Brujin I."/>
            <person name="Lundin D."/>
            <person name="Andersson A."/>
            <person name="Bertilsson S."/>
            <person name="Dopson M."/>
        </authorList>
    </citation>
    <scope>NUCLEOTIDE SEQUENCE</scope>
    <source>
        <strain evidence="3">MM415A00170</strain>
        <strain evidence="2">MM415B00642</strain>
        <strain evidence="1">TM448A02319</strain>
        <strain evidence="4">TM448B00346</strain>
    </source>
</reference>
<protein>
    <submittedName>
        <fullName evidence="1">Uncharacterized protein</fullName>
    </submittedName>
</protein>
<dbReference type="EMBL" id="MT141493">
    <property type="protein sequence ID" value="QJA63267.1"/>
    <property type="molecule type" value="Genomic_DNA"/>
</dbReference>
<evidence type="ECO:0000313" key="1">
    <source>
        <dbReference type="EMBL" id="QJA51839.1"/>
    </source>
</evidence>
<evidence type="ECO:0000313" key="3">
    <source>
        <dbReference type="EMBL" id="QJA84775.1"/>
    </source>
</evidence>
<organism evidence="1">
    <name type="scientific">viral metagenome</name>
    <dbReference type="NCBI Taxonomy" id="1070528"/>
    <lineage>
        <taxon>unclassified sequences</taxon>
        <taxon>metagenomes</taxon>
        <taxon>organismal metagenomes</taxon>
    </lineage>
</organism>
<dbReference type="EMBL" id="MT144613">
    <property type="protein sequence ID" value="QJH95141.1"/>
    <property type="molecule type" value="Genomic_DNA"/>
</dbReference>
<gene>
    <name evidence="3" type="ORF">MM415A00170_0039</name>
    <name evidence="2" type="ORF">MM415B00642_0036</name>
    <name evidence="1" type="ORF">TM448A02319_0008</name>
    <name evidence="4" type="ORF">TM448B00346_0039</name>
</gene>
<dbReference type="EMBL" id="MT142534">
    <property type="protein sequence ID" value="QJA84775.1"/>
    <property type="molecule type" value="Genomic_DNA"/>
</dbReference>
<dbReference type="EMBL" id="MT144292">
    <property type="protein sequence ID" value="QJA51839.1"/>
    <property type="molecule type" value="Genomic_DNA"/>
</dbReference>
<evidence type="ECO:0000313" key="2">
    <source>
        <dbReference type="EMBL" id="QJA63267.1"/>
    </source>
</evidence>